<dbReference type="GO" id="GO:0003676">
    <property type="term" value="F:nucleic acid binding"/>
    <property type="evidence" value="ECO:0007669"/>
    <property type="project" value="InterPro"/>
</dbReference>
<evidence type="ECO:0000259" key="9">
    <source>
        <dbReference type="PROSITE" id="PS51192"/>
    </source>
</evidence>
<evidence type="ECO:0000256" key="6">
    <source>
        <dbReference type="ARBA" id="ARBA00034617"/>
    </source>
</evidence>
<keyword evidence="12" id="KW-1185">Reference proteome</keyword>
<dbReference type="InterPro" id="IPR027417">
    <property type="entry name" value="P-loop_NTPase"/>
</dbReference>
<evidence type="ECO:0000313" key="11">
    <source>
        <dbReference type="EMBL" id="CAJ0566076.1"/>
    </source>
</evidence>
<dbReference type="PANTHER" id="PTHR13710">
    <property type="entry name" value="DNA HELICASE RECQ FAMILY MEMBER"/>
    <property type="match status" value="1"/>
</dbReference>
<dbReference type="InterPro" id="IPR004589">
    <property type="entry name" value="DNA_helicase_ATP-dep_RecQ"/>
</dbReference>
<evidence type="ECO:0000313" key="12">
    <source>
        <dbReference type="Proteomes" id="UP001177023"/>
    </source>
</evidence>
<dbReference type="Gene3D" id="3.40.50.300">
    <property type="entry name" value="P-loop containing nucleotide triphosphate hydrolases"/>
    <property type="match status" value="2"/>
</dbReference>
<comment type="similarity">
    <text evidence="1">Belongs to the helicase family. RecQ subfamily.</text>
</comment>
<dbReference type="CDD" id="cd17920">
    <property type="entry name" value="DEXHc_RecQ"/>
    <property type="match status" value="1"/>
</dbReference>
<feature type="region of interest" description="Disordered" evidence="8">
    <location>
        <begin position="1"/>
        <end position="24"/>
    </location>
</feature>
<dbReference type="Proteomes" id="UP001177023">
    <property type="component" value="Unassembled WGS sequence"/>
</dbReference>
<dbReference type="GO" id="GO:0043138">
    <property type="term" value="F:3'-5' DNA helicase activity"/>
    <property type="evidence" value="ECO:0007669"/>
    <property type="project" value="UniProtKB-EC"/>
</dbReference>
<dbReference type="InterPro" id="IPR011545">
    <property type="entry name" value="DEAD/DEAH_box_helicase_dom"/>
</dbReference>
<dbReference type="SMART" id="SM00490">
    <property type="entry name" value="HELICc"/>
    <property type="match status" value="1"/>
</dbReference>
<evidence type="ECO:0000256" key="1">
    <source>
        <dbReference type="ARBA" id="ARBA00005446"/>
    </source>
</evidence>
<dbReference type="PROSITE" id="PS51194">
    <property type="entry name" value="HELICASE_CTER"/>
    <property type="match status" value="1"/>
</dbReference>
<feature type="domain" description="Helicase ATP-binding" evidence="9">
    <location>
        <begin position="1"/>
        <end position="125"/>
    </location>
</feature>
<name>A0AA36CBT6_9BILA</name>
<dbReference type="EC" id="5.6.2.4" evidence="7"/>
<dbReference type="Pfam" id="PF00271">
    <property type="entry name" value="Helicase_C"/>
    <property type="match status" value="1"/>
</dbReference>
<evidence type="ECO:0000256" key="3">
    <source>
        <dbReference type="ARBA" id="ARBA00022801"/>
    </source>
</evidence>
<dbReference type="Pfam" id="PF00270">
    <property type="entry name" value="DEAD"/>
    <property type="match status" value="1"/>
</dbReference>
<dbReference type="InterPro" id="IPR014001">
    <property type="entry name" value="Helicase_ATP-bd"/>
</dbReference>
<dbReference type="AlphaFoldDB" id="A0AA36CBT6"/>
<dbReference type="GO" id="GO:0000724">
    <property type="term" value="P:double-strand break repair via homologous recombination"/>
    <property type="evidence" value="ECO:0007669"/>
    <property type="project" value="TreeGrafter"/>
</dbReference>
<dbReference type="GO" id="GO:0000723">
    <property type="term" value="P:telomere maintenance"/>
    <property type="evidence" value="ECO:0007669"/>
    <property type="project" value="TreeGrafter"/>
</dbReference>
<dbReference type="GO" id="GO:0009378">
    <property type="term" value="F:four-way junction helicase activity"/>
    <property type="evidence" value="ECO:0007669"/>
    <property type="project" value="TreeGrafter"/>
</dbReference>
<reference evidence="11" key="1">
    <citation type="submission" date="2023-06" db="EMBL/GenBank/DDBJ databases">
        <authorList>
            <person name="Delattre M."/>
        </authorList>
    </citation>
    <scope>NUCLEOTIDE SEQUENCE</scope>
    <source>
        <strain evidence="11">AF72</strain>
    </source>
</reference>
<evidence type="ECO:0000256" key="5">
    <source>
        <dbReference type="ARBA" id="ARBA00022840"/>
    </source>
</evidence>
<gene>
    <name evidence="11" type="ORF">MSPICULIGERA_LOCUS4692</name>
</gene>
<dbReference type="EMBL" id="CATQJA010001161">
    <property type="protein sequence ID" value="CAJ0566076.1"/>
    <property type="molecule type" value="Genomic_DNA"/>
</dbReference>
<keyword evidence="4" id="KW-0347">Helicase</keyword>
<keyword evidence="3" id="KW-0378">Hydrolase</keyword>
<dbReference type="InterPro" id="IPR001650">
    <property type="entry name" value="Helicase_C-like"/>
</dbReference>
<feature type="non-terminal residue" evidence="11">
    <location>
        <position position="1"/>
    </location>
</feature>
<dbReference type="GO" id="GO:0005654">
    <property type="term" value="C:nucleoplasm"/>
    <property type="evidence" value="ECO:0007669"/>
    <property type="project" value="TreeGrafter"/>
</dbReference>
<dbReference type="CDD" id="cd18794">
    <property type="entry name" value="SF2_C_RecQ"/>
    <property type="match status" value="1"/>
</dbReference>
<dbReference type="PANTHER" id="PTHR13710:SF120">
    <property type="entry name" value="BIFUNCTIONAL 3'-5' EXONUCLEASE_ATP-DEPENDENT HELICASE WRN"/>
    <property type="match status" value="1"/>
</dbReference>
<protein>
    <recommendedName>
        <fullName evidence="7">DNA 3'-5' helicase</fullName>
        <ecNumber evidence="7">5.6.2.4</ecNumber>
    </recommendedName>
</protein>
<comment type="catalytic activity">
    <reaction evidence="6">
        <text>Couples ATP hydrolysis with the unwinding of duplex DNA by translocating in the 3'-5' direction.</text>
        <dbReference type="EC" id="5.6.2.4"/>
    </reaction>
</comment>
<accession>A0AA36CBT6</accession>
<proteinExistence type="inferred from homology"/>
<dbReference type="GO" id="GO:0005737">
    <property type="term" value="C:cytoplasm"/>
    <property type="evidence" value="ECO:0007669"/>
    <property type="project" value="TreeGrafter"/>
</dbReference>
<feature type="domain" description="Helicase C-terminal" evidence="10">
    <location>
        <begin position="152"/>
        <end position="305"/>
    </location>
</feature>
<evidence type="ECO:0000256" key="8">
    <source>
        <dbReference type="SAM" id="MobiDB-lite"/>
    </source>
</evidence>
<dbReference type="GO" id="GO:0005524">
    <property type="term" value="F:ATP binding"/>
    <property type="evidence" value="ECO:0007669"/>
    <property type="project" value="UniProtKB-KW"/>
</dbReference>
<dbReference type="GO" id="GO:0005694">
    <property type="term" value="C:chromosome"/>
    <property type="evidence" value="ECO:0007669"/>
    <property type="project" value="TreeGrafter"/>
</dbReference>
<evidence type="ECO:0000256" key="4">
    <source>
        <dbReference type="ARBA" id="ARBA00022806"/>
    </source>
</evidence>
<dbReference type="NCBIfam" id="TIGR00614">
    <property type="entry name" value="recQ_fam"/>
    <property type="match status" value="1"/>
</dbReference>
<dbReference type="SUPFAM" id="SSF52540">
    <property type="entry name" value="P-loop containing nucleoside triphosphate hydrolases"/>
    <property type="match status" value="1"/>
</dbReference>
<dbReference type="GO" id="GO:0016787">
    <property type="term" value="F:hydrolase activity"/>
    <property type="evidence" value="ECO:0007669"/>
    <property type="project" value="UniProtKB-KW"/>
</dbReference>
<evidence type="ECO:0000259" key="10">
    <source>
        <dbReference type="PROSITE" id="PS51194"/>
    </source>
</evidence>
<evidence type="ECO:0000256" key="2">
    <source>
        <dbReference type="ARBA" id="ARBA00022741"/>
    </source>
</evidence>
<sequence>MEDQISNLRSNNIEAATLNSQTTPAERDGILEKATSGSLRFLYLTPEYCQVANSTFSRIKKRVGQIAIDEAHCISQWGHDFRSDYKKLYVLRQEFPGVPVMAVTGTATPEVCEDIQKNLRITNAITTKTGFDRKNLYLIVKPRSTLAIDMGGLLQDSERIGPNFGGPTIIYCPTKKEVDEMYAYLRGKGVSCDSYHAGMSDANRKKAHQAFIHDKVSTVVATIAFGMGIDKPDVRTVIHYGAPKNMDSYYQEIGRAGRDGQPAKCITFYRDGDFAKYRFIQAQKTQNPTFAQHCEDLVEKMKDLLNTSECRRRMVLRHYDPRFDFAEKSLKVPATEVLLAGVRGAALSGEVDTDSAVEAGKMELMKKLRAALETKRVELGGQCNLPPFQRPEFANTISTIGRFTVCSSRHKPPIYTMHLHSGATMKDLAHTRGLSEALLAAIDDNGRDIFRMKPLFEKLPEGTVDYNVLKMLLRILEFEFWHHQND</sequence>
<organism evidence="11 12">
    <name type="scientific">Mesorhabditis spiculigera</name>
    <dbReference type="NCBI Taxonomy" id="96644"/>
    <lineage>
        <taxon>Eukaryota</taxon>
        <taxon>Metazoa</taxon>
        <taxon>Ecdysozoa</taxon>
        <taxon>Nematoda</taxon>
        <taxon>Chromadorea</taxon>
        <taxon>Rhabditida</taxon>
        <taxon>Rhabditina</taxon>
        <taxon>Rhabditomorpha</taxon>
        <taxon>Rhabditoidea</taxon>
        <taxon>Rhabditidae</taxon>
        <taxon>Mesorhabditinae</taxon>
        <taxon>Mesorhabditis</taxon>
    </lineage>
</organism>
<keyword evidence="2" id="KW-0547">Nucleotide-binding</keyword>
<evidence type="ECO:0000256" key="7">
    <source>
        <dbReference type="ARBA" id="ARBA00034808"/>
    </source>
</evidence>
<dbReference type="PROSITE" id="PS51192">
    <property type="entry name" value="HELICASE_ATP_BIND_1"/>
    <property type="match status" value="1"/>
</dbReference>
<comment type="caution">
    <text evidence="11">The sequence shown here is derived from an EMBL/GenBank/DDBJ whole genome shotgun (WGS) entry which is preliminary data.</text>
</comment>
<keyword evidence="5" id="KW-0067">ATP-binding</keyword>